<evidence type="ECO:0000256" key="11">
    <source>
        <dbReference type="PIRSR" id="PIRSR602401-1"/>
    </source>
</evidence>
<evidence type="ECO:0000256" key="9">
    <source>
        <dbReference type="ARBA" id="ARBA00023033"/>
    </source>
</evidence>
<dbReference type="Gene3D" id="1.10.630.10">
    <property type="entry name" value="Cytochrome P450"/>
    <property type="match status" value="1"/>
</dbReference>
<reference evidence="14 15" key="1">
    <citation type="journal article" date="2021" name="Hortic Res">
        <title>Chromosome-scale assembly of the Dendrobium chrysotoxum genome enhances the understanding of orchid evolution.</title>
        <authorList>
            <person name="Zhang Y."/>
            <person name="Zhang G.Q."/>
            <person name="Zhang D."/>
            <person name="Liu X.D."/>
            <person name="Xu X.Y."/>
            <person name="Sun W.H."/>
            <person name="Yu X."/>
            <person name="Zhu X."/>
            <person name="Wang Z.W."/>
            <person name="Zhao X."/>
            <person name="Zhong W.Y."/>
            <person name="Chen H."/>
            <person name="Yin W.L."/>
            <person name="Huang T."/>
            <person name="Niu S.C."/>
            <person name="Liu Z.J."/>
        </authorList>
    </citation>
    <scope>NUCLEOTIDE SEQUENCE [LARGE SCALE GENOMIC DNA]</scope>
    <source>
        <strain evidence="14">Lindl</strain>
    </source>
</reference>
<evidence type="ECO:0000313" key="15">
    <source>
        <dbReference type="Proteomes" id="UP000775213"/>
    </source>
</evidence>
<dbReference type="GO" id="GO:0020037">
    <property type="term" value="F:heme binding"/>
    <property type="evidence" value="ECO:0007669"/>
    <property type="project" value="InterPro"/>
</dbReference>
<comment type="subcellular location">
    <subcellularLocation>
        <location evidence="1">Membrane</location>
    </subcellularLocation>
</comment>
<protein>
    <recommendedName>
        <fullName evidence="16">Cytochrome P450</fullName>
    </recommendedName>
</protein>
<dbReference type="PRINTS" id="PR00463">
    <property type="entry name" value="EP450I"/>
</dbReference>
<evidence type="ECO:0000256" key="7">
    <source>
        <dbReference type="ARBA" id="ARBA00023002"/>
    </source>
</evidence>
<dbReference type="GO" id="GO:0016020">
    <property type="term" value="C:membrane"/>
    <property type="evidence" value="ECO:0007669"/>
    <property type="project" value="UniProtKB-SubCell"/>
</dbReference>
<evidence type="ECO:0008006" key="16">
    <source>
        <dbReference type="Google" id="ProtNLM"/>
    </source>
</evidence>
<keyword evidence="5 11" id="KW-0479">Metal-binding</keyword>
<evidence type="ECO:0000313" key="14">
    <source>
        <dbReference type="EMBL" id="KAH0461588.1"/>
    </source>
</evidence>
<evidence type="ECO:0000256" key="1">
    <source>
        <dbReference type="ARBA" id="ARBA00004370"/>
    </source>
</evidence>
<evidence type="ECO:0000256" key="8">
    <source>
        <dbReference type="ARBA" id="ARBA00023004"/>
    </source>
</evidence>
<dbReference type="InterPro" id="IPR002401">
    <property type="entry name" value="Cyt_P450_E_grp-I"/>
</dbReference>
<evidence type="ECO:0000256" key="2">
    <source>
        <dbReference type="ARBA" id="ARBA00010617"/>
    </source>
</evidence>
<dbReference type="EMBL" id="JAGFBR010000009">
    <property type="protein sequence ID" value="KAH0461588.1"/>
    <property type="molecule type" value="Genomic_DNA"/>
</dbReference>
<organism evidence="14 15">
    <name type="scientific">Dendrobium chrysotoxum</name>
    <name type="common">Orchid</name>
    <dbReference type="NCBI Taxonomy" id="161865"/>
    <lineage>
        <taxon>Eukaryota</taxon>
        <taxon>Viridiplantae</taxon>
        <taxon>Streptophyta</taxon>
        <taxon>Embryophyta</taxon>
        <taxon>Tracheophyta</taxon>
        <taxon>Spermatophyta</taxon>
        <taxon>Magnoliopsida</taxon>
        <taxon>Liliopsida</taxon>
        <taxon>Asparagales</taxon>
        <taxon>Orchidaceae</taxon>
        <taxon>Epidendroideae</taxon>
        <taxon>Malaxideae</taxon>
        <taxon>Dendrobiinae</taxon>
        <taxon>Dendrobium</taxon>
    </lineage>
</organism>
<comment type="cofactor">
    <cofactor evidence="11">
        <name>heme</name>
        <dbReference type="ChEBI" id="CHEBI:30413"/>
    </cofactor>
</comment>
<evidence type="ECO:0000256" key="12">
    <source>
        <dbReference type="RuleBase" id="RU000461"/>
    </source>
</evidence>
<evidence type="ECO:0000256" key="6">
    <source>
        <dbReference type="ARBA" id="ARBA00022989"/>
    </source>
</evidence>
<proteinExistence type="inferred from homology"/>
<dbReference type="PROSITE" id="PS00086">
    <property type="entry name" value="CYTOCHROME_P450"/>
    <property type="match status" value="1"/>
</dbReference>
<evidence type="ECO:0000256" key="5">
    <source>
        <dbReference type="ARBA" id="ARBA00022723"/>
    </source>
</evidence>
<dbReference type="InterPro" id="IPR017972">
    <property type="entry name" value="Cyt_P450_CS"/>
</dbReference>
<keyword evidence="7 12" id="KW-0560">Oxidoreductase</keyword>
<dbReference type="GO" id="GO:0004497">
    <property type="term" value="F:monooxygenase activity"/>
    <property type="evidence" value="ECO:0007669"/>
    <property type="project" value="UniProtKB-KW"/>
</dbReference>
<comment type="similarity">
    <text evidence="2 12">Belongs to the cytochrome P450 family.</text>
</comment>
<accession>A0AAV7H224</accession>
<keyword evidence="9 12" id="KW-0503">Monooxygenase</keyword>
<dbReference type="InterPro" id="IPR050665">
    <property type="entry name" value="Cytochrome_P450_Monooxygen"/>
</dbReference>
<dbReference type="GO" id="GO:0006629">
    <property type="term" value="P:lipid metabolic process"/>
    <property type="evidence" value="ECO:0007669"/>
    <property type="project" value="UniProtKB-ARBA"/>
</dbReference>
<dbReference type="PANTHER" id="PTHR24282:SF15">
    <property type="entry name" value="CYTOCHROME P450, FAMILY 715, SUBFAMILY A, POLYPEPTIDE 1"/>
    <property type="match status" value="1"/>
</dbReference>
<gene>
    <name evidence="14" type="ORF">IEQ34_009163</name>
</gene>
<feature type="binding site" description="axial binding residue" evidence="11">
    <location>
        <position position="492"/>
    </location>
    <ligand>
        <name>heme</name>
        <dbReference type="ChEBI" id="CHEBI:30413"/>
    </ligand>
    <ligandPart>
        <name>Fe</name>
        <dbReference type="ChEBI" id="CHEBI:18248"/>
    </ligandPart>
</feature>
<feature type="transmembrane region" description="Helical" evidence="13">
    <location>
        <begin position="24"/>
        <end position="47"/>
    </location>
</feature>
<dbReference type="PRINTS" id="PR00385">
    <property type="entry name" value="P450"/>
</dbReference>
<comment type="caution">
    <text evidence="14">The sequence shown here is derived from an EMBL/GenBank/DDBJ whole genome shotgun (WGS) entry which is preliminary data.</text>
</comment>
<sequence>MSSSAVCVRRAGLMEFFAASMEEYFGLLMGVILLLFLPGLAITYFWISSSMLRSQLRRNGLDGPRPSFPLGNLMEMYKKVAMLPPPPPPSSSTSSSSSEKGCSIQISHDIHSTVFPYFARWRKIYGKAFIYWLGTEPFLYIEDPEILKKITSGKLGKKWGKPDVFKHDRKPMFGTGLVMIDGDVWARHRNIIAPAFSTTNLNKMIAMMEDSTTKMLQEWANQVRKGANEIDVEKEITMNAAEIIAMSSFGISQEKGKEVFQKLQAMQIMLFKKNRLVGVPFSKFFSPKQSYKAWKLGKEIDDLLFDIISSRKKEERVQDDLLGLLLAGNEEEARDEKKLTRRELVDECKTFFFGGHETTALALTWTLLLLALYPEWQKLLREEIMEVSEGRPLNSDMLPKLIKMGWVWNEVLRLYSPAPNSLRQAREEIVTDEITVAKGTNMWIDVVGMHHDKDLWGDDVNEFKPERFKDSINGGCKHRMGYLPFGFGGRICIGRNLSLMEYKIVLSLILHKFTMSISPTYVHSPSIMLSLRPSQGVPLILHLLE</sequence>
<dbReference type="AlphaFoldDB" id="A0AAV7H224"/>
<evidence type="ECO:0000256" key="13">
    <source>
        <dbReference type="SAM" id="Phobius"/>
    </source>
</evidence>
<evidence type="ECO:0000256" key="3">
    <source>
        <dbReference type="ARBA" id="ARBA00022617"/>
    </source>
</evidence>
<dbReference type="GO" id="GO:0005506">
    <property type="term" value="F:iron ion binding"/>
    <property type="evidence" value="ECO:0007669"/>
    <property type="project" value="InterPro"/>
</dbReference>
<evidence type="ECO:0000256" key="10">
    <source>
        <dbReference type="ARBA" id="ARBA00023136"/>
    </source>
</evidence>
<dbReference type="Pfam" id="PF00067">
    <property type="entry name" value="p450"/>
    <property type="match status" value="1"/>
</dbReference>
<dbReference type="Proteomes" id="UP000775213">
    <property type="component" value="Unassembled WGS sequence"/>
</dbReference>
<dbReference type="SUPFAM" id="SSF48264">
    <property type="entry name" value="Cytochrome P450"/>
    <property type="match status" value="1"/>
</dbReference>
<evidence type="ECO:0000256" key="4">
    <source>
        <dbReference type="ARBA" id="ARBA00022692"/>
    </source>
</evidence>
<keyword evidence="15" id="KW-1185">Reference proteome</keyword>
<dbReference type="PANTHER" id="PTHR24282">
    <property type="entry name" value="CYTOCHROME P450 FAMILY MEMBER"/>
    <property type="match status" value="1"/>
</dbReference>
<name>A0AAV7H224_DENCH</name>
<dbReference type="InterPro" id="IPR001128">
    <property type="entry name" value="Cyt_P450"/>
</dbReference>
<keyword evidence="4 13" id="KW-0812">Transmembrane</keyword>
<keyword evidence="8 11" id="KW-0408">Iron</keyword>
<dbReference type="GO" id="GO:0016705">
    <property type="term" value="F:oxidoreductase activity, acting on paired donors, with incorporation or reduction of molecular oxygen"/>
    <property type="evidence" value="ECO:0007669"/>
    <property type="project" value="InterPro"/>
</dbReference>
<keyword evidence="3 11" id="KW-0349">Heme</keyword>
<dbReference type="InterPro" id="IPR036396">
    <property type="entry name" value="Cyt_P450_sf"/>
</dbReference>
<keyword evidence="10 13" id="KW-0472">Membrane</keyword>
<keyword evidence="6 13" id="KW-1133">Transmembrane helix</keyword>